<feature type="compositionally biased region" description="Basic and acidic residues" evidence="9">
    <location>
        <begin position="593"/>
        <end position="632"/>
    </location>
</feature>
<evidence type="ECO:0000256" key="3">
    <source>
        <dbReference type="ARBA" id="ARBA00022729"/>
    </source>
</evidence>
<proteinExistence type="inferred from homology"/>
<evidence type="ECO:0000256" key="5">
    <source>
        <dbReference type="ARBA" id="ARBA00022824"/>
    </source>
</evidence>
<organism evidence="11 12">
    <name type="scientific">Araneus ventricosus</name>
    <name type="common">Orbweaver spider</name>
    <name type="synonym">Epeira ventricosa</name>
    <dbReference type="NCBI Taxonomy" id="182803"/>
    <lineage>
        <taxon>Eukaryota</taxon>
        <taxon>Metazoa</taxon>
        <taxon>Ecdysozoa</taxon>
        <taxon>Arthropoda</taxon>
        <taxon>Chelicerata</taxon>
        <taxon>Arachnida</taxon>
        <taxon>Araneae</taxon>
        <taxon>Araneomorphae</taxon>
        <taxon>Entelegynae</taxon>
        <taxon>Araneoidea</taxon>
        <taxon>Araneidae</taxon>
        <taxon>Araneus</taxon>
    </lineage>
</organism>
<dbReference type="FunFam" id="3.90.640.10:FF:000012">
    <property type="entry name" value="Hypoxia up-regulated protein 1"/>
    <property type="match status" value="1"/>
</dbReference>
<dbReference type="Gene3D" id="2.60.34.10">
    <property type="entry name" value="Substrate Binding Domain Of DNAk, Chain A, domain 1"/>
    <property type="match status" value="1"/>
</dbReference>
<feature type="compositionally biased region" description="Basic and acidic residues" evidence="9">
    <location>
        <begin position="864"/>
        <end position="880"/>
    </location>
</feature>
<gene>
    <name evidence="11" type="primary">HYOU1</name>
    <name evidence="11" type="ORF">AVEN_87814_1</name>
</gene>
<dbReference type="Gene3D" id="1.20.1270.10">
    <property type="match status" value="1"/>
</dbReference>
<dbReference type="Gene3D" id="3.90.640.10">
    <property type="entry name" value="Actin, Chain A, domain 4"/>
    <property type="match status" value="1"/>
</dbReference>
<evidence type="ECO:0000256" key="4">
    <source>
        <dbReference type="ARBA" id="ARBA00022741"/>
    </source>
</evidence>
<comment type="similarity">
    <text evidence="2">Belongs to the heat shock protein 70 family.</text>
</comment>
<dbReference type="PRINTS" id="PR00301">
    <property type="entry name" value="HEATSHOCK70"/>
</dbReference>
<keyword evidence="12" id="KW-1185">Reference proteome</keyword>
<evidence type="ECO:0000256" key="1">
    <source>
        <dbReference type="ARBA" id="ARBA00004319"/>
    </source>
</evidence>
<dbReference type="OrthoDB" id="10262720at2759"/>
<evidence type="ECO:0000256" key="7">
    <source>
        <dbReference type="ARBA" id="ARBA00023186"/>
    </source>
</evidence>
<dbReference type="FunFam" id="3.30.30.30:FF:000004">
    <property type="entry name" value="hypoxia up-regulated protein 1"/>
    <property type="match status" value="1"/>
</dbReference>
<sequence>MDFKTKSAVSVLCVVLSILNIIHNAQGLAVMSLDIGSEWMKVAIVSPGVPMEIALNRESQRKTPVVVAFRDGERVFGDPALTIGVRFPEKTFMYLLDVIGKKIDNPLVDLYKKRFPYYDIKATEDRQSILFTHPEGMEFTVEELVAMILKQAQEIAQKAAGQPIKDAVITVPPFFNQAERRAMLQAAKLSGLNVLQLINSNTAVALNYGVFRRRDFNETPTNILFYDMGAGSTVATIATYQLVKSKETGEVSPQLTIKGVGFDHTLGGLEMQLRLREFLATAFNNAKKTSTDVFTNKRAMAKLLKEAGRVKKVLSANTDHIAQVESLLDDKDFKTPISRTEFEELCSDLFERVTKPVEAALKSANLDLVHIDQVILAGSGTRVPKVQQKLMDYIKKSELGKSLNTDESATLGAAYQAAYLSKGFKVKTFLIRDANIFPIQVDFQREYELEDKTTGIKTVKRILFSRNNLIPMKKIMTFNRHVKDFEFYVNYGDLGFLSDFELQALGPLNITKITLSGVEAAIKKHMSQNTEYKGVKAHFRVDESGILNLDEVESVFEKTEEESPESRLESAFTKLGSTLGRLFSGSSEDNEPKDEQPADGKTDDATKSSESKKEGVKPQNETKEEAKNATETKKEIKIVTVKEPLTSVQEFLDLKHLDEDVMEKSSKKLKELNEHDQARLAKAKAKNALESFIVETRDRLYRDEYEKASTDEERSSILQKLSEVGDWLEYESDDATTEIFKSKVNDLKKMTKDLFERVKEHRDRPEALKALKDMLNISRVFLTSARNVSEDDQIFTEVEMKTLENLITETKQWLEENEKEQESIPLSEAPKLTIKLIGEKVANLDREVKYLINKARFAQPLKKKTPEKETKKNESAKNDTESDNIIAENENVTVEAEKAEVNKDEAPSIDSPDVVDSTVEDTSIPTGEDTITPSPSSVPGQDDEHSEL</sequence>
<dbReference type="InterPro" id="IPR029047">
    <property type="entry name" value="HSP70_peptide-bd_sf"/>
</dbReference>
<dbReference type="Gene3D" id="3.30.420.40">
    <property type="match status" value="2"/>
</dbReference>
<dbReference type="GO" id="GO:0034663">
    <property type="term" value="C:endoplasmic reticulum chaperone complex"/>
    <property type="evidence" value="ECO:0007669"/>
    <property type="project" value="TreeGrafter"/>
</dbReference>
<keyword evidence="6" id="KW-0067">ATP-binding</keyword>
<evidence type="ECO:0000256" key="10">
    <source>
        <dbReference type="SAM" id="SignalP"/>
    </source>
</evidence>
<evidence type="ECO:0000256" key="8">
    <source>
        <dbReference type="ARBA" id="ARBA00040503"/>
    </source>
</evidence>
<feature type="compositionally biased region" description="Polar residues" evidence="9">
    <location>
        <begin position="920"/>
        <end position="939"/>
    </location>
</feature>
<feature type="signal peptide" evidence="10">
    <location>
        <begin position="1"/>
        <end position="27"/>
    </location>
</feature>
<reference evidence="11 12" key="1">
    <citation type="journal article" date="2019" name="Sci. Rep.">
        <title>Orb-weaving spider Araneus ventricosus genome elucidates the spidroin gene catalogue.</title>
        <authorList>
            <person name="Kono N."/>
            <person name="Nakamura H."/>
            <person name="Ohtoshi R."/>
            <person name="Moran D.A.P."/>
            <person name="Shinohara A."/>
            <person name="Yoshida Y."/>
            <person name="Fujiwara M."/>
            <person name="Mori M."/>
            <person name="Tomita M."/>
            <person name="Arakawa K."/>
        </authorList>
    </citation>
    <scope>NUCLEOTIDE SEQUENCE [LARGE SCALE GENOMIC DNA]</scope>
</reference>
<dbReference type="FunFam" id="1.20.1270.10:FF:000002">
    <property type="entry name" value="Heat shock 70 kDa protein 4"/>
    <property type="match status" value="1"/>
</dbReference>
<dbReference type="GO" id="GO:0005788">
    <property type="term" value="C:endoplasmic reticulum lumen"/>
    <property type="evidence" value="ECO:0007669"/>
    <property type="project" value="UniProtKB-SubCell"/>
</dbReference>
<dbReference type="GO" id="GO:0005524">
    <property type="term" value="F:ATP binding"/>
    <property type="evidence" value="ECO:0007669"/>
    <property type="project" value="UniProtKB-KW"/>
</dbReference>
<feature type="region of interest" description="Disordered" evidence="9">
    <location>
        <begin position="581"/>
        <end position="632"/>
    </location>
</feature>
<comment type="subcellular location">
    <subcellularLocation>
        <location evidence="1">Endoplasmic reticulum lumen</location>
    </subcellularLocation>
</comment>
<dbReference type="SUPFAM" id="SSF100934">
    <property type="entry name" value="Heat shock protein 70kD (HSP70), C-terminal subdomain"/>
    <property type="match status" value="1"/>
</dbReference>
<evidence type="ECO:0000313" key="11">
    <source>
        <dbReference type="EMBL" id="GBL89467.1"/>
    </source>
</evidence>
<name>A0A4Y2BCI5_ARAVE</name>
<dbReference type="InterPro" id="IPR013126">
    <property type="entry name" value="Hsp_70_fam"/>
</dbReference>
<feature type="compositionally biased region" description="Basic and acidic residues" evidence="9">
    <location>
        <begin position="895"/>
        <end position="906"/>
    </location>
</feature>
<evidence type="ECO:0000256" key="6">
    <source>
        <dbReference type="ARBA" id="ARBA00022840"/>
    </source>
</evidence>
<feature type="chain" id="PRO_5021274306" description="Hypoxia up-regulated protein 1" evidence="10">
    <location>
        <begin position="28"/>
        <end position="948"/>
    </location>
</feature>
<dbReference type="SUPFAM" id="SSF53067">
    <property type="entry name" value="Actin-like ATPase domain"/>
    <property type="match status" value="2"/>
</dbReference>
<keyword evidence="4" id="KW-0547">Nucleotide-binding</keyword>
<dbReference type="Gene3D" id="3.30.30.30">
    <property type="match status" value="1"/>
</dbReference>
<dbReference type="CDD" id="cd10230">
    <property type="entry name" value="ASKHA_NBD_HSP70_HYOU1"/>
    <property type="match status" value="1"/>
</dbReference>
<dbReference type="GO" id="GO:0140662">
    <property type="term" value="F:ATP-dependent protein folding chaperone"/>
    <property type="evidence" value="ECO:0007669"/>
    <property type="project" value="InterPro"/>
</dbReference>
<comment type="caution">
    <text evidence="11">The sequence shown here is derived from an EMBL/GenBank/DDBJ whole genome shotgun (WGS) entry which is preliminary data.</text>
</comment>
<dbReference type="AlphaFoldDB" id="A0A4Y2BCI5"/>
<dbReference type="EMBL" id="BGPR01000065">
    <property type="protein sequence ID" value="GBL89467.1"/>
    <property type="molecule type" value="Genomic_DNA"/>
</dbReference>
<protein>
    <recommendedName>
        <fullName evidence="8">Hypoxia up-regulated protein 1</fullName>
    </recommendedName>
</protein>
<evidence type="ECO:0000313" key="12">
    <source>
        <dbReference type="Proteomes" id="UP000499080"/>
    </source>
</evidence>
<keyword evidence="7" id="KW-0143">Chaperone</keyword>
<keyword evidence="5" id="KW-0256">Endoplasmic reticulum</keyword>
<dbReference type="GO" id="GO:0030968">
    <property type="term" value="P:endoplasmic reticulum unfolded protein response"/>
    <property type="evidence" value="ECO:0007669"/>
    <property type="project" value="TreeGrafter"/>
</dbReference>
<keyword evidence="3 10" id="KW-0732">Signal</keyword>
<evidence type="ECO:0000256" key="9">
    <source>
        <dbReference type="SAM" id="MobiDB-lite"/>
    </source>
</evidence>
<dbReference type="InterPro" id="IPR043129">
    <property type="entry name" value="ATPase_NBD"/>
</dbReference>
<dbReference type="InterPro" id="IPR029048">
    <property type="entry name" value="HSP70_C_sf"/>
</dbReference>
<dbReference type="PANTHER" id="PTHR45639:SF3">
    <property type="entry name" value="HYPOXIA UP-REGULATED PROTEIN 1"/>
    <property type="match status" value="1"/>
</dbReference>
<dbReference type="Proteomes" id="UP000499080">
    <property type="component" value="Unassembled WGS sequence"/>
</dbReference>
<dbReference type="Pfam" id="PF00012">
    <property type="entry name" value="HSP70"/>
    <property type="match status" value="1"/>
</dbReference>
<dbReference type="PANTHER" id="PTHR45639">
    <property type="entry name" value="HSC70CB, ISOFORM G-RELATED"/>
    <property type="match status" value="1"/>
</dbReference>
<evidence type="ECO:0000256" key="2">
    <source>
        <dbReference type="ARBA" id="ARBA00007381"/>
    </source>
</evidence>
<feature type="region of interest" description="Disordered" evidence="9">
    <location>
        <begin position="862"/>
        <end position="948"/>
    </location>
</feature>
<accession>A0A4Y2BCI5</accession>